<evidence type="ECO:0000313" key="1">
    <source>
        <dbReference type="EMBL" id="MEJ8637544.1"/>
    </source>
</evidence>
<organism evidence="1 2">
    <name type="scientific">Streptomyces achmelvichensis</name>
    <dbReference type="NCBI Taxonomy" id="3134111"/>
    <lineage>
        <taxon>Bacteria</taxon>
        <taxon>Bacillati</taxon>
        <taxon>Actinomycetota</taxon>
        <taxon>Actinomycetes</taxon>
        <taxon>Kitasatosporales</taxon>
        <taxon>Streptomycetaceae</taxon>
        <taxon>Streptomyces</taxon>
    </lineage>
</organism>
<reference evidence="1" key="1">
    <citation type="submission" date="2024-03" db="EMBL/GenBank/DDBJ databases">
        <title>Novel Streptomyces species of biotechnological and ecological value are a feature of Machair soil.</title>
        <authorList>
            <person name="Prole J.R."/>
            <person name="Goodfellow M."/>
            <person name="Allenby N."/>
            <person name="Ward A.C."/>
        </authorList>
    </citation>
    <scope>NUCLEOTIDE SEQUENCE</scope>
    <source>
        <strain evidence="1">MS2.AVA.5</strain>
    </source>
</reference>
<evidence type="ECO:0000313" key="2">
    <source>
        <dbReference type="Proteomes" id="UP001377168"/>
    </source>
</evidence>
<keyword evidence="2" id="KW-1185">Reference proteome</keyword>
<name>A0ACC6Q1H6_9ACTN</name>
<accession>A0ACC6Q1H6</accession>
<protein>
    <submittedName>
        <fullName evidence="1">NAD(P)-binding domain-containing protein</fullName>
    </submittedName>
</protein>
<sequence>MSTTQNSLTPVTVIGLGAMGRALAGALLDAGRPTTVWNRSPGKGDDLVARGAVEAASAEDAVRAGELIIVCVVDHDASDAILEPLGEALRGRVLVNVTSDIPERSRQAAAWAASYGIGYLDGAVMVPTPLVGSPDALLFYAGSRKAYERHESTLKALGGRAAFVGTDAGLAAVYDLALLDFFYGSISGLVHAYALATADGVKAADIAPYLDSIVQILPPIAQYTAENIDAGSYPGQEAGLAMMASGVSHILHAARARGLDVSQLESVKAVADRAIARGHGSDDWASTVEAVRSAS</sequence>
<dbReference type="EMBL" id="JBBKAJ010000022">
    <property type="protein sequence ID" value="MEJ8637544.1"/>
    <property type="molecule type" value="Genomic_DNA"/>
</dbReference>
<comment type="caution">
    <text evidence="1">The sequence shown here is derived from an EMBL/GenBank/DDBJ whole genome shotgun (WGS) entry which is preliminary data.</text>
</comment>
<dbReference type="Proteomes" id="UP001377168">
    <property type="component" value="Unassembled WGS sequence"/>
</dbReference>
<gene>
    <name evidence="1" type="ORF">WKI67_29680</name>
</gene>
<proteinExistence type="predicted"/>